<organism evidence="2 3">
    <name type="scientific">Modicella reniformis</name>
    <dbReference type="NCBI Taxonomy" id="1440133"/>
    <lineage>
        <taxon>Eukaryota</taxon>
        <taxon>Fungi</taxon>
        <taxon>Fungi incertae sedis</taxon>
        <taxon>Mucoromycota</taxon>
        <taxon>Mortierellomycotina</taxon>
        <taxon>Mortierellomycetes</taxon>
        <taxon>Mortierellales</taxon>
        <taxon>Mortierellaceae</taxon>
        <taxon>Modicella</taxon>
    </lineage>
</organism>
<feature type="compositionally biased region" description="Polar residues" evidence="1">
    <location>
        <begin position="309"/>
        <end position="333"/>
    </location>
</feature>
<feature type="region of interest" description="Disordered" evidence="1">
    <location>
        <begin position="287"/>
        <end position="393"/>
    </location>
</feature>
<gene>
    <name evidence="2" type="ORF">BGZ65_007654</name>
</gene>
<feature type="compositionally biased region" description="Basic and acidic residues" evidence="1">
    <location>
        <begin position="660"/>
        <end position="675"/>
    </location>
</feature>
<keyword evidence="3" id="KW-1185">Reference proteome</keyword>
<feature type="region of interest" description="Disordered" evidence="1">
    <location>
        <begin position="1"/>
        <end position="61"/>
    </location>
</feature>
<dbReference type="AlphaFoldDB" id="A0A9P6INK2"/>
<comment type="caution">
    <text evidence="2">The sequence shown here is derived from an EMBL/GenBank/DDBJ whole genome shotgun (WGS) entry which is preliminary data.</text>
</comment>
<dbReference type="EMBL" id="JAAAHW010009470">
    <property type="protein sequence ID" value="KAF9940240.1"/>
    <property type="molecule type" value="Genomic_DNA"/>
</dbReference>
<dbReference type="OrthoDB" id="2446308at2759"/>
<feature type="region of interest" description="Disordered" evidence="1">
    <location>
        <begin position="83"/>
        <end position="126"/>
    </location>
</feature>
<reference evidence="2" key="1">
    <citation type="journal article" date="2020" name="Fungal Divers.">
        <title>Resolving the Mortierellaceae phylogeny through synthesis of multi-gene phylogenetics and phylogenomics.</title>
        <authorList>
            <person name="Vandepol N."/>
            <person name="Liber J."/>
            <person name="Desiro A."/>
            <person name="Na H."/>
            <person name="Kennedy M."/>
            <person name="Barry K."/>
            <person name="Grigoriev I.V."/>
            <person name="Miller A.N."/>
            <person name="O'Donnell K."/>
            <person name="Stajich J.E."/>
            <person name="Bonito G."/>
        </authorList>
    </citation>
    <scope>NUCLEOTIDE SEQUENCE</scope>
    <source>
        <strain evidence="2">MES-2147</strain>
    </source>
</reference>
<dbReference type="Proteomes" id="UP000749646">
    <property type="component" value="Unassembled WGS sequence"/>
</dbReference>
<sequence length="675" mass="74352">MVNHASGSRGTSRAGSLEDGLTDLGPEADSQDVAEESRSAVRTRDRDRDRDRIQPSSHFYPAQCPTFTEILDCNGNPIEWSNSDSYTSSSASSIASHETTEEHDEDPDGSSAASIVERRRRRARMDRERLDHSIIGSHGRSRILSTGTAFEGVEYISEADSMLIDNHSYRSLKSSWFTNPNGESWSDDEGEEGPMRRRHAADTDDKDQETVFMRRGQPSLGVLQPSLQHQQGPNSGNGLYYIHGNVRNRYGPESARRRRIMTEMTDLLRREQEWERELERYDRELSASINASSGSTGRIQQRPTEEDVTPTSVPMASLGGVSTTPSSSVNTRSVARGEADVPSTPNTGSGYGASSSRVGSDTGQQTMGYTGQQTMGSSTSDQSGGLPGLGEGFMEYEQGHSHYHTQNVGFQGYQSNRVLGVDRTQNPPPQTDQHQPIPRQLSATSMNRAPPLLPAHPQMNEPIAHQIRRAHTSHMVNLQRRWEQQQLQRQSSNGLGGTQNGDQDMAQRYPRTATFVPPPSQQELRGHPYSSHMVGAPTAGLSNPMGPPVPVLRGSSRSSFRTSHETSGFQHFLLSGIVPPVNMTRDSVMGSSSTTTPSAMPPMNPTSATMLPSGTVPSSTSTAEAPPLDQSSTDQNQHYWRRRIRGNNSLYVNYEGGTLKPEERWRRGDKEMVGR</sequence>
<evidence type="ECO:0000313" key="2">
    <source>
        <dbReference type="EMBL" id="KAF9940240.1"/>
    </source>
</evidence>
<feature type="compositionally biased region" description="Polar residues" evidence="1">
    <location>
        <begin position="343"/>
        <end position="361"/>
    </location>
</feature>
<feature type="compositionally biased region" description="Low complexity" evidence="1">
    <location>
        <begin position="1"/>
        <end position="15"/>
    </location>
</feature>
<evidence type="ECO:0000313" key="3">
    <source>
        <dbReference type="Proteomes" id="UP000749646"/>
    </source>
</evidence>
<feature type="compositionally biased region" description="Basic and acidic residues" evidence="1">
    <location>
        <begin position="35"/>
        <end position="53"/>
    </location>
</feature>
<proteinExistence type="predicted"/>
<feature type="region of interest" description="Disordered" evidence="1">
    <location>
        <begin position="178"/>
        <end position="207"/>
    </location>
</feature>
<feature type="compositionally biased region" description="Polar residues" evidence="1">
    <location>
        <begin position="287"/>
        <end position="302"/>
    </location>
</feature>
<feature type="compositionally biased region" description="Low complexity" evidence="1">
    <location>
        <begin position="83"/>
        <end position="97"/>
    </location>
</feature>
<feature type="region of interest" description="Disordered" evidence="1">
    <location>
        <begin position="587"/>
        <end position="637"/>
    </location>
</feature>
<feature type="compositionally biased region" description="Polar residues" evidence="1">
    <location>
        <begin position="609"/>
        <end position="637"/>
    </location>
</feature>
<name>A0A9P6INK2_9FUNG</name>
<feature type="compositionally biased region" description="Low complexity" evidence="1">
    <location>
        <begin position="362"/>
        <end position="376"/>
    </location>
</feature>
<evidence type="ECO:0000256" key="1">
    <source>
        <dbReference type="SAM" id="MobiDB-lite"/>
    </source>
</evidence>
<feature type="region of interest" description="Disordered" evidence="1">
    <location>
        <begin position="653"/>
        <end position="675"/>
    </location>
</feature>
<protein>
    <submittedName>
        <fullName evidence="2">Uncharacterized protein</fullName>
    </submittedName>
</protein>
<feature type="region of interest" description="Disordered" evidence="1">
    <location>
        <begin position="484"/>
        <end position="505"/>
    </location>
</feature>
<accession>A0A9P6INK2</accession>